<dbReference type="InterPro" id="IPR038920">
    <property type="entry name" value="At3g05675-like"/>
</dbReference>
<dbReference type="AlphaFoldDB" id="A0A8T0HG25"/>
<name>A0A8T0HG25_CERPU</name>
<accession>A0A8T0HG25</accession>
<dbReference type="PANTHER" id="PTHR31060">
    <property type="entry name" value="OSJNBA0011J08.25 PROTEIN-RELATED"/>
    <property type="match status" value="1"/>
</dbReference>
<sequence>MGPEEMEEMDAFDTAHVTVYFVQGNGSRKRSKRSLKQDAMSPLGEIQMDISSLRQCSKYFEACMSESWTGGKVPREFHLEVQTDLRYYIDCFSRVKFPSKRIESVTDCIELFKVASQIQYDHVLGVCERYLAAVPWRDAEEKQIRAFCDSGQISSNPASDLCKRLQLPLNEEERMQSHFNVIESALKRSLELSSSPLLSESRRESSLTEFKDGFFEVAKAGCPELTKIALSTVMSEVERIFDGIMQAYQTRNQGVESQSEFDSDSSFDSDSEFESISTREKIRNRRLQLPVLVDLYKLLRWGNSDQVVVQLLLKDQDFPTLLRQSKFRFIAGSDEEVSERKRWASMVRTIFKDVLAGRLYLTTSERLDLFRRWIWLLVTKECQHDTAPSPKFVLKFILTFPQEEQEEIFRSWATVHKPQVDSLYDFMAEVHSRWRKHLISKAMTLKCSSI</sequence>
<proteinExistence type="predicted"/>
<dbReference type="EMBL" id="CM026427">
    <property type="protein sequence ID" value="KAG0570716.1"/>
    <property type="molecule type" value="Genomic_DNA"/>
</dbReference>
<organism evidence="1 2">
    <name type="scientific">Ceratodon purpureus</name>
    <name type="common">Fire moss</name>
    <name type="synonym">Dicranum purpureum</name>
    <dbReference type="NCBI Taxonomy" id="3225"/>
    <lineage>
        <taxon>Eukaryota</taxon>
        <taxon>Viridiplantae</taxon>
        <taxon>Streptophyta</taxon>
        <taxon>Embryophyta</taxon>
        <taxon>Bryophyta</taxon>
        <taxon>Bryophytina</taxon>
        <taxon>Bryopsida</taxon>
        <taxon>Dicranidae</taxon>
        <taxon>Pseudoditrichales</taxon>
        <taxon>Ditrichaceae</taxon>
        <taxon>Ceratodon</taxon>
    </lineage>
</organism>
<dbReference type="PANTHER" id="PTHR31060:SF37">
    <property type="entry name" value="BTB DOMAIN-CONTAINING PROTEIN"/>
    <property type="match status" value="1"/>
</dbReference>
<comment type="caution">
    <text evidence="1">The sequence shown here is derived from an EMBL/GenBank/DDBJ whole genome shotgun (WGS) entry which is preliminary data.</text>
</comment>
<protein>
    <submittedName>
        <fullName evidence="1">Uncharacterized protein</fullName>
    </submittedName>
</protein>
<gene>
    <name evidence="1" type="ORF">KC19_6G183000</name>
</gene>
<reference evidence="1 2" key="1">
    <citation type="submission" date="2020-06" db="EMBL/GenBank/DDBJ databases">
        <title>WGS assembly of Ceratodon purpureus strain R40.</title>
        <authorList>
            <person name="Carey S.B."/>
            <person name="Jenkins J."/>
            <person name="Shu S."/>
            <person name="Lovell J.T."/>
            <person name="Sreedasyam A."/>
            <person name="Maumus F."/>
            <person name="Tiley G.P."/>
            <person name="Fernandez-Pozo N."/>
            <person name="Barry K."/>
            <person name="Chen C."/>
            <person name="Wang M."/>
            <person name="Lipzen A."/>
            <person name="Daum C."/>
            <person name="Saski C.A."/>
            <person name="Payton A.C."/>
            <person name="Mcbreen J.C."/>
            <person name="Conrad R.E."/>
            <person name="Kollar L.M."/>
            <person name="Olsson S."/>
            <person name="Huttunen S."/>
            <person name="Landis J.B."/>
            <person name="Wickett N.J."/>
            <person name="Johnson M.G."/>
            <person name="Rensing S.A."/>
            <person name="Grimwood J."/>
            <person name="Schmutz J."/>
            <person name="Mcdaniel S.F."/>
        </authorList>
    </citation>
    <scope>NUCLEOTIDE SEQUENCE [LARGE SCALE GENOMIC DNA]</scope>
    <source>
        <strain evidence="1 2">R40</strain>
    </source>
</reference>
<keyword evidence="2" id="KW-1185">Reference proteome</keyword>
<evidence type="ECO:0000313" key="2">
    <source>
        <dbReference type="Proteomes" id="UP000822688"/>
    </source>
</evidence>
<evidence type="ECO:0000313" key="1">
    <source>
        <dbReference type="EMBL" id="KAG0570716.1"/>
    </source>
</evidence>
<dbReference type="Proteomes" id="UP000822688">
    <property type="component" value="Chromosome 6"/>
</dbReference>